<name>A0A183AMC8_9TREM</name>
<reference evidence="5 6" key="2">
    <citation type="submission" date="2018-11" db="EMBL/GenBank/DDBJ databases">
        <authorList>
            <consortium name="Pathogen Informatics"/>
        </authorList>
    </citation>
    <scope>NUCLEOTIDE SEQUENCE [LARGE SCALE GENOMIC DNA]</scope>
    <source>
        <strain evidence="5 6">Egypt</strain>
    </source>
</reference>
<organism evidence="7">
    <name type="scientific">Echinostoma caproni</name>
    <dbReference type="NCBI Taxonomy" id="27848"/>
    <lineage>
        <taxon>Eukaryota</taxon>
        <taxon>Metazoa</taxon>
        <taxon>Spiralia</taxon>
        <taxon>Lophotrochozoa</taxon>
        <taxon>Platyhelminthes</taxon>
        <taxon>Trematoda</taxon>
        <taxon>Digenea</taxon>
        <taxon>Plagiorchiida</taxon>
        <taxon>Echinostomata</taxon>
        <taxon>Echinostomatoidea</taxon>
        <taxon>Echinostomatidae</taxon>
        <taxon>Echinostoma</taxon>
    </lineage>
</organism>
<dbReference type="InterPro" id="IPR057414">
    <property type="entry name" value="Zf-C3HC4_IRF-2BP1_2"/>
</dbReference>
<dbReference type="EMBL" id="UZAN01045531">
    <property type="protein sequence ID" value="VDP82790.1"/>
    <property type="molecule type" value="Genomic_DNA"/>
</dbReference>
<dbReference type="Pfam" id="PF25454">
    <property type="entry name" value="zf-C3HC4_IRF-2BP1_2"/>
    <property type="match status" value="1"/>
</dbReference>
<feature type="region of interest" description="Disordered" evidence="2">
    <location>
        <begin position="876"/>
        <end position="920"/>
    </location>
</feature>
<evidence type="ECO:0000313" key="5">
    <source>
        <dbReference type="EMBL" id="VDP82790.1"/>
    </source>
</evidence>
<keyword evidence="6" id="KW-1185">Reference proteome</keyword>
<evidence type="ECO:0000313" key="7">
    <source>
        <dbReference type="WBParaSite" id="ECPE_0000813501-mRNA-1"/>
    </source>
</evidence>
<gene>
    <name evidence="5" type="ORF">ECPE_LOCUS8113</name>
</gene>
<feature type="compositionally biased region" description="Polar residues" evidence="2">
    <location>
        <begin position="881"/>
        <end position="907"/>
    </location>
</feature>
<feature type="compositionally biased region" description="Polar residues" evidence="2">
    <location>
        <begin position="247"/>
        <end position="264"/>
    </location>
</feature>
<comment type="similarity">
    <text evidence="1">Belongs to the IRF2BP family.</text>
</comment>
<evidence type="ECO:0000313" key="6">
    <source>
        <dbReference type="Proteomes" id="UP000272942"/>
    </source>
</evidence>
<feature type="compositionally biased region" description="Polar residues" evidence="2">
    <location>
        <begin position="809"/>
        <end position="818"/>
    </location>
</feature>
<dbReference type="AlphaFoldDB" id="A0A183AMC8"/>
<sequence>MTNTKPLEDGNPSFVTSCGPTRIQCYLCDLPRYPWAMLTEFSEAVCRGCVNYEGADRIECVIGRARLMKMHCLPQMLPPSRLILEKLEELNGVNPTAPLLTEIQTGNTRSLADENIERPGLDSFDWFNGVPMNEIKDRPGGQNSESNRYDRRTSSAETSKSSFSSRAPEMGSVDPSSLNQDQGHASTNLTNRFPACLFKDLAAFNMSRNMMSRATENSLFTGTLINSSLLKLQHSARQKLTGSQLWAKATAQTNSRDPVSSSPELSPDSKTRMGEDLGQQTSDELGTVVPQPLSFPHPIGAHTLPGGLNKGVIVSPTQQFYPLSGTINRDCADSVEDLSPTSNGNNSLQNQWSASMLLTYFNLLNGLFRQSGLDGTTSDQGVLLNFMRSLLSTGQINTNSQPIESNGLKSPIRIRLRDRPSIQAFLLGLSPQPKLPPLIAEDSDLGTGPDRSIAAHTVLFEYPVGSKRMLTGVFSLLRHMDPSGFEEDHPDIDRLEYEVPRAGPTTWAPVVDLLQAIDELVGSSGSTCQLGTQKPSSAAAEILSTDRMSVSRKQAPFEKDNLSTPLAQCLLPNGAKKRPSSDTTHPLSALAKTPRLGSKIRASLSGVGLEENCTIVAGSTGDVVRYPPPSEPQPSSKFRPNPPNLPRGSNNNNKPILCSLCPRHLEGSHFVQCPAHFEHRFCFPCARAYLEQVMLARTVNNMSSTDGEKPSTNQIPKLTEIYCPSGKMCTLPGSKSPWAFVASEIAAIIGRAPPFIDSTGQCKTDLISHENPASVKATPNPDSLTSCLTRSTNASPGKLKDSGEDQAGLTPSSTSSDKNATEGRTRSNTKPSSNVKCSSTGKSETLTSKIKSVRSTIKSTDANSIEDANSNSTAGIYPLDGSSNSEVTGHQSAASAKNSSSPITHLPTSIGLEVGSVAQT</sequence>
<protein>
    <submittedName>
        <fullName evidence="7">IRF-2BP1_2 domain-containing protein</fullName>
    </submittedName>
</protein>
<feature type="region of interest" description="Disordered" evidence="2">
    <location>
        <begin position="572"/>
        <end position="592"/>
    </location>
</feature>
<feature type="region of interest" description="Disordered" evidence="2">
    <location>
        <begin position="620"/>
        <end position="650"/>
    </location>
</feature>
<dbReference type="InterPro" id="IPR022750">
    <property type="entry name" value="IRF-2BP1_2-like_Znf"/>
</dbReference>
<dbReference type="OrthoDB" id="45007at2759"/>
<dbReference type="Pfam" id="PF11261">
    <property type="entry name" value="IRF-2BP1_2"/>
    <property type="match status" value="1"/>
</dbReference>
<dbReference type="Gene3D" id="1.10.10.1580">
    <property type="entry name" value="Interferon regulatory factor 2-binding protein"/>
    <property type="match status" value="1"/>
</dbReference>
<feature type="compositionally biased region" description="Polar residues" evidence="2">
    <location>
        <begin position="780"/>
        <end position="795"/>
    </location>
</feature>
<reference evidence="7" key="1">
    <citation type="submission" date="2016-06" db="UniProtKB">
        <authorList>
            <consortium name="WormBaseParasite"/>
        </authorList>
    </citation>
    <scope>IDENTIFICATION</scope>
</reference>
<evidence type="ECO:0000256" key="1">
    <source>
        <dbReference type="ARBA" id="ARBA00010802"/>
    </source>
</evidence>
<feature type="domain" description="Interferon regulatory factor 2-binding protein 1/2-like C3HC4 zinc finger" evidence="4">
    <location>
        <begin position="657"/>
        <end position="749"/>
    </location>
</feature>
<feature type="region of interest" description="Disordered" evidence="2">
    <location>
        <begin position="132"/>
        <end position="186"/>
    </location>
</feature>
<accession>A0A183AMC8</accession>
<dbReference type="Proteomes" id="UP000272942">
    <property type="component" value="Unassembled WGS sequence"/>
</dbReference>
<feature type="domain" description="Interferon regulatory factor 2-binding protein 1/2-like zinc finger" evidence="3">
    <location>
        <begin position="22"/>
        <end position="69"/>
    </location>
</feature>
<feature type="compositionally biased region" description="Low complexity" evidence="2">
    <location>
        <begin position="155"/>
        <end position="165"/>
    </location>
</feature>
<proteinExistence type="inferred from homology"/>
<dbReference type="SUPFAM" id="SSF57850">
    <property type="entry name" value="RING/U-box"/>
    <property type="match status" value="1"/>
</dbReference>
<feature type="region of interest" description="Disordered" evidence="2">
    <location>
        <begin position="247"/>
        <end position="277"/>
    </location>
</feature>
<dbReference type="WBParaSite" id="ECPE_0000813501-mRNA-1">
    <property type="protein sequence ID" value="ECPE_0000813501-mRNA-1"/>
    <property type="gene ID" value="ECPE_0000813501"/>
</dbReference>
<feature type="region of interest" description="Disordered" evidence="2">
    <location>
        <begin position="771"/>
        <end position="858"/>
    </location>
</feature>
<evidence type="ECO:0000259" key="3">
    <source>
        <dbReference type="Pfam" id="PF11261"/>
    </source>
</evidence>
<evidence type="ECO:0000259" key="4">
    <source>
        <dbReference type="Pfam" id="PF25454"/>
    </source>
</evidence>
<evidence type="ECO:0000256" key="2">
    <source>
        <dbReference type="SAM" id="MobiDB-lite"/>
    </source>
</evidence>
<feature type="compositionally biased region" description="Polar residues" evidence="2">
    <location>
        <begin position="826"/>
        <end position="858"/>
    </location>
</feature>
<feature type="compositionally biased region" description="Polar residues" evidence="2">
    <location>
        <begin position="174"/>
        <end position="186"/>
    </location>
</feature>
<dbReference type="InterPro" id="IPR044882">
    <property type="entry name" value="I2BP1/2_C3HC4-RING_sf"/>
</dbReference>